<evidence type="ECO:0000313" key="3">
    <source>
        <dbReference type="EMBL" id="CAG18846.1"/>
    </source>
</evidence>
<dbReference type="STRING" id="298386.PBPRA0414"/>
<dbReference type="KEGG" id="ppr:PBPRA0414"/>
<organism evidence="3 4">
    <name type="scientific">Photobacterium profundum (strain SS9)</name>
    <dbReference type="NCBI Taxonomy" id="298386"/>
    <lineage>
        <taxon>Bacteria</taxon>
        <taxon>Pseudomonadati</taxon>
        <taxon>Pseudomonadota</taxon>
        <taxon>Gammaproteobacteria</taxon>
        <taxon>Vibrionales</taxon>
        <taxon>Vibrionaceae</taxon>
        <taxon>Photobacterium</taxon>
    </lineage>
</organism>
<evidence type="ECO:0000256" key="1">
    <source>
        <dbReference type="SAM" id="Phobius"/>
    </source>
</evidence>
<name>Q6LV29_PHOPR</name>
<feature type="transmembrane region" description="Helical" evidence="1">
    <location>
        <begin position="51"/>
        <end position="75"/>
    </location>
</feature>
<keyword evidence="4" id="KW-1185">Reference proteome</keyword>
<feature type="domain" description="DUF547" evidence="2">
    <location>
        <begin position="134"/>
        <end position="245"/>
    </location>
</feature>
<feature type="transmembrane region" description="Helical" evidence="1">
    <location>
        <begin position="12"/>
        <end position="30"/>
    </location>
</feature>
<dbReference type="HOGENOM" id="CLU_054137_1_1_6"/>
<protein>
    <recommendedName>
        <fullName evidence="2">DUF547 domain-containing protein</fullName>
    </recommendedName>
</protein>
<evidence type="ECO:0000313" key="4">
    <source>
        <dbReference type="Proteomes" id="UP000000593"/>
    </source>
</evidence>
<dbReference type="EMBL" id="CR378664">
    <property type="protein sequence ID" value="CAG18846.1"/>
    <property type="molecule type" value="Genomic_DNA"/>
</dbReference>
<sequence length="307" mass="35653">MRHRSEASGIILNRSTFFILHLFMQYNLLIQGLINNYSTMFIKKRTTMRSLISITLLLFSTLTFAAPKAELWAYWQPSNNANSAQISHARWQQILDKYLITESKQTLFRYSAVTTNDKDNLDRYLRDLARIDPRQYSKNEQFAYWVNLYNALTVQLILDNYPIKSITKLGGFFSFGPWDDTLITITDQQLTLNDIEHRILRPIWRDPRIHYAVNCASFGCPNLLDTAFNGQNKNTLLEQAATDFINSSKGVSITGNQVRLSSIYDWFNSDFGNQSELQTHLNQYRKGHDIQLNSVSYGYDWSLNQAK</sequence>
<dbReference type="Proteomes" id="UP000000593">
    <property type="component" value="Chromosome 1"/>
</dbReference>
<dbReference type="PANTHER" id="PTHR46361">
    <property type="entry name" value="ELECTRON CARRIER/ PROTEIN DISULFIDE OXIDOREDUCTASE"/>
    <property type="match status" value="1"/>
</dbReference>
<keyword evidence="1" id="KW-0472">Membrane</keyword>
<dbReference type="PANTHER" id="PTHR46361:SF3">
    <property type="entry name" value="ELECTRON CARRIER_ PROTEIN DISULFIDE OXIDOREDUCTASE"/>
    <property type="match status" value="1"/>
</dbReference>
<dbReference type="eggNOG" id="COG0398">
    <property type="taxonomic scope" value="Bacteria"/>
</dbReference>
<accession>Q6LV29</accession>
<reference evidence="4" key="1">
    <citation type="journal article" date="2005" name="Science">
        <title>Life at depth: Photobacterium profundum genome sequence and expression analysis.</title>
        <authorList>
            <person name="Vezzi A."/>
            <person name="Campanaro S."/>
            <person name="D'Angelo M."/>
            <person name="Simonato F."/>
            <person name="Vitulo N."/>
            <person name="Lauro F.M."/>
            <person name="Cestaro A."/>
            <person name="Malacrida G."/>
            <person name="Simionati B."/>
            <person name="Cannata N."/>
            <person name="Romualdi C."/>
            <person name="Bartlett D.H."/>
            <person name="Valle G."/>
        </authorList>
    </citation>
    <scope>NUCLEOTIDE SEQUENCE [LARGE SCALE GENOMIC DNA]</scope>
    <source>
        <strain evidence="4">ATCC BAA-1253 / SS9</strain>
    </source>
</reference>
<proteinExistence type="predicted"/>
<dbReference type="AlphaFoldDB" id="Q6LV29"/>
<dbReference type="Pfam" id="PF04784">
    <property type="entry name" value="DUF547"/>
    <property type="match status" value="1"/>
</dbReference>
<dbReference type="InterPro" id="IPR006869">
    <property type="entry name" value="DUF547"/>
</dbReference>
<keyword evidence="1" id="KW-1133">Transmembrane helix</keyword>
<evidence type="ECO:0000259" key="2">
    <source>
        <dbReference type="Pfam" id="PF04784"/>
    </source>
</evidence>
<keyword evidence="1" id="KW-0812">Transmembrane</keyword>
<gene>
    <name evidence="3" type="primary">VV0483</name>
    <name evidence="3" type="ordered locus">PBPRA0414</name>
</gene>